<accession>A0ABM8DTL8</accession>
<feature type="transmembrane region" description="Helical" evidence="9">
    <location>
        <begin position="160"/>
        <end position="181"/>
    </location>
</feature>
<proteinExistence type="inferred from homology"/>
<feature type="transmembrane region" description="Helical" evidence="9">
    <location>
        <begin position="193"/>
        <end position="213"/>
    </location>
</feature>
<feature type="transmembrane region" description="Helical" evidence="9">
    <location>
        <begin position="32"/>
        <end position="50"/>
    </location>
</feature>
<gene>
    <name evidence="11" type="ORF">GETHOR_25170</name>
</gene>
<evidence type="ECO:0000256" key="8">
    <source>
        <dbReference type="ARBA" id="ARBA00023315"/>
    </source>
</evidence>
<dbReference type="EMBL" id="AP027079">
    <property type="protein sequence ID" value="BDU70416.1"/>
    <property type="molecule type" value="Genomic_DNA"/>
</dbReference>
<dbReference type="Gene3D" id="3.60.110.10">
    <property type="entry name" value="Carbon-nitrogen hydrolase"/>
    <property type="match status" value="1"/>
</dbReference>
<evidence type="ECO:0000256" key="6">
    <source>
        <dbReference type="ARBA" id="ARBA00022989"/>
    </source>
</evidence>
<keyword evidence="7 9" id="KW-0472">Membrane</keyword>
<dbReference type="PANTHER" id="PTHR38686:SF1">
    <property type="entry name" value="APOLIPOPROTEIN N-ACYLTRANSFERASE"/>
    <property type="match status" value="1"/>
</dbReference>
<keyword evidence="6 9" id="KW-1133">Transmembrane helix</keyword>
<evidence type="ECO:0000313" key="12">
    <source>
        <dbReference type="Proteomes" id="UP001242010"/>
    </source>
</evidence>
<dbReference type="RefSeq" id="WP_286354134.1">
    <property type="nucleotide sequence ID" value="NZ_AP027079.1"/>
</dbReference>
<dbReference type="Proteomes" id="UP001242010">
    <property type="component" value="Chromosome"/>
</dbReference>
<dbReference type="SUPFAM" id="SSF56317">
    <property type="entry name" value="Carbon-nitrogen hydrolase"/>
    <property type="match status" value="1"/>
</dbReference>
<dbReference type="PROSITE" id="PS50263">
    <property type="entry name" value="CN_HYDROLASE"/>
    <property type="match status" value="1"/>
</dbReference>
<keyword evidence="5 9" id="KW-0812">Transmembrane</keyword>
<name>A0ABM8DTL8_9BACT</name>
<evidence type="ECO:0000259" key="10">
    <source>
        <dbReference type="PROSITE" id="PS50263"/>
    </source>
</evidence>
<feature type="domain" description="CN hydrolase" evidence="10">
    <location>
        <begin position="221"/>
        <end position="467"/>
    </location>
</feature>
<dbReference type="Pfam" id="PF00795">
    <property type="entry name" value="CN_hydrolase"/>
    <property type="match status" value="1"/>
</dbReference>
<evidence type="ECO:0000256" key="7">
    <source>
        <dbReference type="ARBA" id="ARBA00023136"/>
    </source>
</evidence>
<reference evidence="12" key="1">
    <citation type="journal article" date="2023" name="Int. J. Syst. Evol. Microbiol.">
        <title>Mesoterricola silvestris gen. nov., sp. nov., Mesoterricola sediminis sp. nov., Geothrix oryzae sp. nov., Geothrix edaphica sp. nov., Geothrix rubra sp. nov., and Geothrix limicola sp. nov., six novel members of Acidobacteriota isolated from soils.</title>
        <authorList>
            <person name="Itoh H."/>
            <person name="Sugisawa Y."/>
            <person name="Mise K."/>
            <person name="Xu Z."/>
            <person name="Kuniyasu M."/>
            <person name="Ushijima N."/>
            <person name="Kawano K."/>
            <person name="Kobayashi E."/>
            <person name="Shiratori Y."/>
            <person name="Masuda Y."/>
            <person name="Senoo K."/>
        </authorList>
    </citation>
    <scope>NUCLEOTIDE SEQUENCE [LARGE SCALE GENOMIC DNA]</scope>
    <source>
        <strain evidence="12">Red222</strain>
    </source>
</reference>
<keyword evidence="3" id="KW-1003">Cell membrane</keyword>
<sequence length="503" mass="54508">MLKAPPLLRPLSALILSGVFVLAFRFPGALGGGLEPIMALLFPLLLLDGLYKGRHAAWTWLTLLAGLLLLYLWVPQTLASKGGLPFGLALLGTVLLSLWEATGLWLVAVGSRAAFRRLGPGAAACFAALLLLGWETWGFHVYPWTWGAAFGALPWTARGAAFLGASGLSALVWGAGAWAAATLTAGGSLRRALAGPGLAVAFFALAGGAWYLLPRDPARTVDVAMIQPNFPPGQRWLGMEAEMWRRSDALLKAQGWPRAGRPTLLLWPESAILGRDDRRPDPRLEREAASRGVAWLFGTEGGPYNLVRGEAPGRPPFIFAKTEPMAFGERTPGPEAFRRWLDPRLGFISQEAGPLTQDCVFEVPSPQGGLRVHPLICSEALMPERARRGLALGRADLLSNHTNDGWFDRSIATDLHAAQIRLRAPELGVPLLRATLSGKSGLFREDGRFELWGEPLSEGAYARELQWRPVHTPARSPWLAPVLMVGLTLGTLLLGWRAQPRKA</sequence>
<feature type="transmembrane region" description="Helical" evidence="9">
    <location>
        <begin position="121"/>
        <end position="140"/>
    </location>
</feature>
<evidence type="ECO:0000256" key="9">
    <source>
        <dbReference type="SAM" id="Phobius"/>
    </source>
</evidence>
<evidence type="ECO:0000256" key="2">
    <source>
        <dbReference type="ARBA" id="ARBA00010065"/>
    </source>
</evidence>
<organism evidence="11 12">
    <name type="scientific">Geothrix oryzae</name>
    <dbReference type="NCBI Taxonomy" id="2927975"/>
    <lineage>
        <taxon>Bacteria</taxon>
        <taxon>Pseudomonadati</taxon>
        <taxon>Acidobacteriota</taxon>
        <taxon>Holophagae</taxon>
        <taxon>Holophagales</taxon>
        <taxon>Holophagaceae</taxon>
        <taxon>Geothrix</taxon>
    </lineage>
</organism>
<dbReference type="InterPro" id="IPR003010">
    <property type="entry name" value="C-N_Hydrolase"/>
</dbReference>
<evidence type="ECO:0000256" key="3">
    <source>
        <dbReference type="ARBA" id="ARBA00022475"/>
    </source>
</evidence>
<dbReference type="InterPro" id="IPR004563">
    <property type="entry name" value="Apolipo_AcylTrfase"/>
</dbReference>
<keyword evidence="8" id="KW-0012">Acyltransferase</keyword>
<feature type="transmembrane region" description="Helical" evidence="9">
    <location>
        <begin position="86"/>
        <end position="109"/>
    </location>
</feature>
<keyword evidence="12" id="KW-1185">Reference proteome</keyword>
<dbReference type="InterPro" id="IPR036526">
    <property type="entry name" value="C-N_Hydrolase_sf"/>
</dbReference>
<evidence type="ECO:0000256" key="5">
    <source>
        <dbReference type="ARBA" id="ARBA00022692"/>
    </source>
</evidence>
<feature type="transmembrane region" description="Helical" evidence="9">
    <location>
        <begin position="57"/>
        <end position="74"/>
    </location>
</feature>
<dbReference type="NCBIfam" id="TIGR00546">
    <property type="entry name" value="lnt"/>
    <property type="match status" value="1"/>
</dbReference>
<dbReference type="PANTHER" id="PTHR38686">
    <property type="entry name" value="APOLIPOPROTEIN N-ACYLTRANSFERASE"/>
    <property type="match status" value="1"/>
</dbReference>
<comment type="similarity">
    <text evidence="2">Belongs to the CN hydrolase family. Apolipoprotein N-acyltransferase subfamily.</text>
</comment>
<evidence type="ECO:0000313" key="11">
    <source>
        <dbReference type="EMBL" id="BDU70416.1"/>
    </source>
</evidence>
<comment type="subcellular location">
    <subcellularLocation>
        <location evidence="1">Cell membrane</location>
        <topology evidence="1">Multi-pass membrane protein</topology>
    </subcellularLocation>
</comment>
<feature type="transmembrane region" description="Helical" evidence="9">
    <location>
        <begin position="478"/>
        <end position="496"/>
    </location>
</feature>
<evidence type="ECO:0000256" key="1">
    <source>
        <dbReference type="ARBA" id="ARBA00004651"/>
    </source>
</evidence>
<keyword evidence="4" id="KW-0808">Transferase</keyword>
<feature type="transmembrane region" description="Helical" evidence="9">
    <location>
        <begin position="7"/>
        <end position="26"/>
    </location>
</feature>
<evidence type="ECO:0000256" key="4">
    <source>
        <dbReference type="ARBA" id="ARBA00022679"/>
    </source>
</evidence>
<protein>
    <recommendedName>
        <fullName evidence="10">CN hydrolase domain-containing protein</fullName>
    </recommendedName>
</protein>